<feature type="compositionally biased region" description="Basic and acidic residues" evidence="1">
    <location>
        <begin position="8"/>
        <end position="23"/>
    </location>
</feature>
<accession>A0ABW3G021</accession>
<evidence type="ECO:0000256" key="1">
    <source>
        <dbReference type="SAM" id="MobiDB-lite"/>
    </source>
</evidence>
<keyword evidence="3" id="KW-1185">Reference proteome</keyword>
<dbReference type="Proteomes" id="UP001597018">
    <property type="component" value="Unassembled WGS sequence"/>
</dbReference>
<evidence type="ECO:0008006" key="4">
    <source>
        <dbReference type="Google" id="ProtNLM"/>
    </source>
</evidence>
<feature type="region of interest" description="Disordered" evidence="1">
    <location>
        <begin position="1"/>
        <end position="23"/>
    </location>
</feature>
<comment type="caution">
    <text evidence="2">The sequence shown here is derived from an EMBL/GenBank/DDBJ whole genome shotgun (WGS) entry which is preliminary data.</text>
</comment>
<organism evidence="2 3">
    <name type="scientific">Saccharopolyspora rosea</name>
    <dbReference type="NCBI Taxonomy" id="524884"/>
    <lineage>
        <taxon>Bacteria</taxon>
        <taxon>Bacillati</taxon>
        <taxon>Actinomycetota</taxon>
        <taxon>Actinomycetes</taxon>
        <taxon>Pseudonocardiales</taxon>
        <taxon>Pseudonocardiaceae</taxon>
        <taxon>Saccharopolyspora</taxon>
    </lineage>
</organism>
<dbReference type="RefSeq" id="WP_263252081.1">
    <property type="nucleotide sequence ID" value="NZ_BAABLT010000053.1"/>
</dbReference>
<proteinExistence type="predicted"/>
<reference evidence="3" key="1">
    <citation type="journal article" date="2019" name="Int. J. Syst. Evol. Microbiol.">
        <title>The Global Catalogue of Microorganisms (GCM) 10K type strain sequencing project: providing services to taxonomists for standard genome sequencing and annotation.</title>
        <authorList>
            <consortium name="The Broad Institute Genomics Platform"/>
            <consortium name="The Broad Institute Genome Sequencing Center for Infectious Disease"/>
            <person name="Wu L."/>
            <person name="Ma J."/>
        </authorList>
    </citation>
    <scope>NUCLEOTIDE SEQUENCE [LARGE SCALE GENOMIC DNA]</scope>
    <source>
        <strain evidence="3">CCUG 56401</strain>
    </source>
</reference>
<gene>
    <name evidence="2" type="ORF">ACFQ16_30100</name>
</gene>
<evidence type="ECO:0000313" key="3">
    <source>
        <dbReference type="Proteomes" id="UP001597018"/>
    </source>
</evidence>
<evidence type="ECO:0000313" key="2">
    <source>
        <dbReference type="EMBL" id="MFD0924017.1"/>
    </source>
</evidence>
<name>A0ABW3G021_9PSEU</name>
<dbReference type="EMBL" id="JBHTIW010000054">
    <property type="protein sequence ID" value="MFD0924017.1"/>
    <property type="molecule type" value="Genomic_DNA"/>
</dbReference>
<sequence>MSWAKAPDFAERPDVRDRVRADSAADREAQLRAGLRPVDCARCGTRVLAKKNSPQHTSVQWPAAADCPEFAARAAAGELTALIDSCPQLRASIDAAIRPGEGDGPDPTAG</sequence>
<protein>
    <recommendedName>
        <fullName evidence="4">Ferredoxin</fullName>
    </recommendedName>
</protein>